<dbReference type="Pfam" id="PF00639">
    <property type="entry name" value="Rotamase"/>
    <property type="match status" value="2"/>
</dbReference>
<protein>
    <recommendedName>
        <fullName evidence="2">peptidylprolyl isomerase</fullName>
        <ecNumber evidence="2">5.2.1.8</ecNumber>
    </recommendedName>
</protein>
<sequence>MRLFLKAATALLFSGASCLAFGQKYPDGIVDKTIAVVGNEMITISQLEEEVQMMIAQGYPSERCELLENMMVSKLFLMQARLDSLEVNNDIVEGELRNRIDQFRTYFGGDEGVEKQFGKPMYKLRQEWRQAFQDQSLTQTMQQNIMADIPEVTPHDVKEYLKETDPEDLPMVPIKYQLSQICIYPDREAANTAVKERLLAIRERIINGEKFSTLARIYSQDPGSSRKGGELGMASKSIFWPAFSDAAMALKPGVVSQIVETPDGFHIIEVLEKKGDMFNARHILLKPEYTAADQEKAFHVLDSLKTAMANGAVTFDMAARFYSEDPATRTNGGQMADPSTGSSYFEIDQLKPQDYQAIKDLKEGEISDPVESLDNEGRSGNTVYKIIKVDKILPAHTASFENDYNLLSEQVRQEASMKAVDDFVNSKLKTTYIIIDPLFKDCDFQRDGWYDKIREREQITVDE</sequence>
<dbReference type="PROSITE" id="PS01096">
    <property type="entry name" value="PPIC_PPIASE_1"/>
    <property type="match status" value="1"/>
</dbReference>
<reference evidence="9" key="2">
    <citation type="journal article" date="2021" name="PeerJ">
        <title>Extensive microbial diversity within the chicken gut microbiome revealed by metagenomics and culture.</title>
        <authorList>
            <person name="Gilroy R."/>
            <person name="Ravi A."/>
            <person name="Getino M."/>
            <person name="Pursley I."/>
            <person name="Horton D.L."/>
            <person name="Alikhan N.F."/>
            <person name="Baker D."/>
            <person name="Gharbi K."/>
            <person name="Hall N."/>
            <person name="Watson M."/>
            <person name="Adriaenssens E.M."/>
            <person name="Foster-Nyarko E."/>
            <person name="Jarju S."/>
            <person name="Secka A."/>
            <person name="Antonio M."/>
            <person name="Oren A."/>
            <person name="Chaudhuri R.R."/>
            <person name="La Ragione R."/>
            <person name="Hildebrand F."/>
            <person name="Pallen M.J."/>
        </authorList>
    </citation>
    <scope>NUCLEOTIDE SEQUENCE</scope>
    <source>
        <strain evidence="9">2478</strain>
    </source>
</reference>
<feature type="domain" description="PpiC" evidence="8">
    <location>
        <begin position="275"/>
        <end position="372"/>
    </location>
</feature>
<reference evidence="9" key="1">
    <citation type="submission" date="2020-10" db="EMBL/GenBank/DDBJ databases">
        <authorList>
            <person name="Gilroy R."/>
        </authorList>
    </citation>
    <scope>NUCLEOTIDE SEQUENCE</scope>
    <source>
        <strain evidence="9">2478</strain>
    </source>
</reference>
<evidence type="ECO:0000256" key="3">
    <source>
        <dbReference type="ARBA" id="ARBA00022729"/>
    </source>
</evidence>
<keyword evidence="4 6" id="KW-0697">Rotamase</keyword>
<dbReference type="AlphaFoldDB" id="A0A9D9NLY0"/>
<feature type="signal peptide" evidence="7">
    <location>
        <begin position="1"/>
        <end position="22"/>
    </location>
</feature>
<dbReference type="EMBL" id="JADILZ010000045">
    <property type="protein sequence ID" value="MBO8478325.1"/>
    <property type="molecule type" value="Genomic_DNA"/>
</dbReference>
<dbReference type="InterPro" id="IPR027304">
    <property type="entry name" value="Trigger_fact/SurA_dom_sf"/>
</dbReference>
<evidence type="ECO:0000256" key="7">
    <source>
        <dbReference type="SAM" id="SignalP"/>
    </source>
</evidence>
<keyword evidence="5 6" id="KW-0413">Isomerase</keyword>
<dbReference type="SUPFAM" id="SSF54534">
    <property type="entry name" value="FKBP-like"/>
    <property type="match status" value="2"/>
</dbReference>
<organism evidence="9 10">
    <name type="scientific">Candidatus Cryptobacteroides excrementipullorum</name>
    <dbReference type="NCBI Taxonomy" id="2840761"/>
    <lineage>
        <taxon>Bacteria</taxon>
        <taxon>Pseudomonadati</taxon>
        <taxon>Bacteroidota</taxon>
        <taxon>Bacteroidia</taxon>
        <taxon>Bacteroidales</taxon>
        <taxon>Candidatus Cryptobacteroides</taxon>
    </lineage>
</organism>
<keyword evidence="3 7" id="KW-0732">Signal</keyword>
<dbReference type="EC" id="5.2.1.8" evidence="2"/>
<dbReference type="PROSITE" id="PS51257">
    <property type="entry name" value="PROKAR_LIPOPROTEIN"/>
    <property type="match status" value="1"/>
</dbReference>
<dbReference type="InterPro" id="IPR000297">
    <property type="entry name" value="PPIase_PpiC"/>
</dbReference>
<dbReference type="PANTHER" id="PTHR47245:SF1">
    <property type="entry name" value="FOLDASE PROTEIN PRSA"/>
    <property type="match status" value="1"/>
</dbReference>
<dbReference type="GO" id="GO:0003755">
    <property type="term" value="F:peptidyl-prolyl cis-trans isomerase activity"/>
    <property type="evidence" value="ECO:0007669"/>
    <property type="project" value="UniProtKB-KW"/>
</dbReference>
<evidence type="ECO:0000256" key="2">
    <source>
        <dbReference type="ARBA" id="ARBA00013194"/>
    </source>
</evidence>
<evidence type="ECO:0000259" key="8">
    <source>
        <dbReference type="PROSITE" id="PS50198"/>
    </source>
</evidence>
<comment type="caution">
    <text evidence="9">The sequence shown here is derived from an EMBL/GenBank/DDBJ whole genome shotgun (WGS) entry which is preliminary data.</text>
</comment>
<feature type="chain" id="PRO_5039528513" description="peptidylprolyl isomerase" evidence="7">
    <location>
        <begin position="23"/>
        <end position="463"/>
    </location>
</feature>
<dbReference type="InterPro" id="IPR046357">
    <property type="entry name" value="PPIase_dom_sf"/>
</dbReference>
<evidence type="ECO:0000256" key="1">
    <source>
        <dbReference type="ARBA" id="ARBA00000971"/>
    </source>
</evidence>
<feature type="domain" description="PpiC" evidence="8">
    <location>
        <begin position="173"/>
        <end position="272"/>
    </location>
</feature>
<dbReference type="InterPro" id="IPR050245">
    <property type="entry name" value="PrsA_foldase"/>
</dbReference>
<dbReference type="Proteomes" id="UP000823771">
    <property type="component" value="Unassembled WGS sequence"/>
</dbReference>
<dbReference type="Gene3D" id="1.10.4030.10">
    <property type="entry name" value="Porin chaperone SurA, peptide-binding domain"/>
    <property type="match status" value="1"/>
</dbReference>
<dbReference type="InterPro" id="IPR023058">
    <property type="entry name" value="PPIase_PpiC_CS"/>
</dbReference>
<name>A0A9D9NLY0_9BACT</name>
<proteinExistence type="predicted"/>
<gene>
    <name evidence="9" type="ORF">IAB80_05510</name>
</gene>
<evidence type="ECO:0000313" key="10">
    <source>
        <dbReference type="Proteomes" id="UP000823771"/>
    </source>
</evidence>
<evidence type="ECO:0000256" key="4">
    <source>
        <dbReference type="ARBA" id="ARBA00023110"/>
    </source>
</evidence>
<dbReference type="PANTHER" id="PTHR47245">
    <property type="entry name" value="PEPTIDYLPROLYL ISOMERASE"/>
    <property type="match status" value="1"/>
</dbReference>
<dbReference type="PROSITE" id="PS50198">
    <property type="entry name" value="PPIC_PPIASE_2"/>
    <property type="match status" value="2"/>
</dbReference>
<evidence type="ECO:0000313" key="9">
    <source>
        <dbReference type="EMBL" id="MBO8478325.1"/>
    </source>
</evidence>
<evidence type="ECO:0000256" key="5">
    <source>
        <dbReference type="ARBA" id="ARBA00023235"/>
    </source>
</evidence>
<dbReference type="Gene3D" id="3.10.50.40">
    <property type="match status" value="2"/>
</dbReference>
<dbReference type="SUPFAM" id="SSF109998">
    <property type="entry name" value="Triger factor/SurA peptide-binding domain-like"/>
    <property type="match status" value="1"/>
</dbReference>
<accession>A0A9D9NLY0</accession>
<comment type="catalytic activity">
    <reaction evidence="1">
        <text>[protein]-peptidylproline (omega=180) = [protein]-peptidylproline (omega=0)</text>
        <dbReference type="Rhea" id="RHEA:16237"/>
        <dbReference type="Rhea" id="RHEA-COMP:10747"/>
        <dbReference type="Rhea" id="RHEA-COMP:10748"/>
        <dbReference type="ChEBI" id="CHEBI:83833"/>
        <dbReference type="ChEBI" id="CHEBI:83834"/>
        <dbReference type="EC" id="5.2.1.8"/>
    </reaction>
</comment>
<evidence type="ECO:0000256" key="6">
    <source>
        <dbReference type="PROSITE-ProRule" id="PRU00278"/>
    </source>
</evidence>